<name>A0A377M3R8_ENTCL</name>
<evidence type="ECO:0000259" key="5">
    <source>
        <dbReference type="Pfam" id="PF08240"/>
    </source>
</evidence>
<dbReference type="AlphaFoldDB" id="A0A377M3R8"/>
<sequence>MKALTYHGPHHVRVENVPDPVIEQPDDIILRVTATAICGSDLHLYRGKIPKVEHGDIFGHEFMGEVVETGREVKTLQKGDRVVIRLSSPVVTASFAACSSTRPARAPTPGRAPR</sequence>
<reference evidence="6 7" key="1">
    <citation type="submission" date="2018-06" db="EMBL/GenBank/DDBJ databases">
        <authorList>
            <consortium name="Pathogen Informatics"/>
            <person name="Doyle S."/>
        </authorList>
    </citation>
    <scope>NUCLEOTIDE SEQUENCE [LARGE SCALE GENOMIC DNA]</scope>
    <source>
        <strain evidence="6 7">NCTC10005</strain>
    </source>
</reference>
<dbReference type="InterPro" id="IPR002328">
    <property type="entry name" value="ADH_Zn_CS"/>
</dbReference>
<dbReference type="InterPro" id="IPR013154">
    <property type="entry name" value="ADH-like_N"/>
</dbReference>
<dbReference type="Gene3D" id="3.90.180.10">
    <property type="entry name" value="Medium-chain alcohol dehydrogenases, catalytic domain"/>
    <property type="match status" value="1"/>
</dbReference>
<evidence type="ECO:0000313" key="7">
    <source>
        <dbReference type="Proteomes" id="UP000255106"/>
    </source>
</evidence>
<organism evidence="6 7">
    <name type="scientific">Enterobacter cloacae</name>
    <dbReference type="NCBI Taxonomy" id="550"/>
    <lineage>
        <taxon>Bacteria</taxon>
        <taxon>Pseudomonadati</taxon>
        <taxon>Pseudomonadota</taxon>
        <taxon>Gammaproteobacteria</taxon>
        <taxon>Enterobacterales</taxon>
        <taxon>Enterobacteriaceae</taxon>
        <taxon>Enterobacter</taxon>
        <taxon>Enterobacter cloacae complex</taxon>
    </lineage>
</organism>
<dbReference type="EC" id="1.2.98.1" evidence="6"/>
<dbReference type="GO" id="GO:0008270">
    <property type="term" value="F:zinc ion binding"/>
    <property type="evidence" value="ECO:0007669"/>
    <property type="project" value="InterPro"/>
</dbReference>
<dbReference type="PANTHER" id="PTHR42813">
    <property type="entry name" value="ZINC-TYPE ALCOHOL DEHYDROGENASE-LIKE"/>
    <property type="match status" value="1"/>
</dbReference>
<dbReference type="EMBL" id="UGJB01000004">
    <property type="protein sequence ID" value="STQ13375.1"/>
    <property type="molecule type" value="Genomic_DNA"/>
</dbReference>
<evidence type="ECO:0000256" key="1">
    <source>
        <dbReference type="ARBA" id="ARBA00001947"/>
    </source>
</evidence>
<dbReference type="GO" id="GO:0047895">
    <property type="term" value="F:formaldehyde dismutase activity"/>
    <property type="evidence" value="ECO:0007669"/>
    <property type="project" value="UniProtKB-EC"/>
</dbReference>
<gene>
    <name evidence="6" type="primary">fdm</name>
    <name evidence="6" type="ORF">NCTC10005_06196</name>
</gene>
<evidence type="ECO:0000256" key="3">
    <source>
        <dbReference type="ARBA" id="ARBA00022833"/>
    </source>
</evidence>
<dbReference type="PANTHER" id="PTHR42813:SF2">
    <property type="entry name" value="DEHYDROGENASE, ZINC-CONTAINING, PUTATIVE (AFU_ORTHOLOGUE AFUA_2G02810)-RELATED"/>
    <property type="match status" value="1"/>
</dbReference>
<proteinExistence type="predicted"/>
<dbReference type="PROSITE" id="PS00059">
    <property type="entry name" value="ADH_ZINC"/>
    <property type="match status" value="1"/>
</dbReference>
<dbReference type="Proteomes" id="UP000255106">
    <property type="component" value="Unassembled WGS sequence"/>
</dbReference>
<evidence type="ECO:0000313" key="6">
    <source>
        <dbReference type="EMBL" id="STQ13375.1"/>
    </source>
</evidence>
<protein>
    <submittedName>
        <fullName evidence="6">Putative oxidoreductase</fullName>
        <ecNumber evidence="6">1.2.98.1</ecNumber>
    </submittedName>
</protein>
<evidence type="ECO:0000256" key="4">
    <source>
        <dbReference type="ARBA" id="ARBA00023002"/>
    </source>
</evidence>
<comment type="cofactor">
    <cofactor evidence="1">
        <name>Zn(2+)</name>
        <dbReference type="ChEBI" id="CHEBI:29105"/>
    </cofactor>
</comment>
<keyword evidence="2" id="KW-0479">Metal-binding</keyword>
<keyword evidence="4 6" id="KW-0560">Oxidoreductase</keyword>
<dbReference type="Pfam" id="PF08240">
    <property type="entry name" value="ADH_N"/>
    <property type="match status" value="1"/>
</dbReference>
<dbReference type="SUPFAM" id="SSF50129">
    <property type="entry name" value="GroES-like"/>
    <property type="match status" value="1"/>
</dbReference>
<accession>A0A377M3R8</accession>
<dbReference type="InterPro" id="IPR011032">
    <property type="entry name" value="GroES-like_sf"/>
</dbReference>
<evidence type="ECO:0000256" key="2">
    <source>
        <dbReference type="ARBA" id="ARBA00022723"/>
    </source>
</evidence>
<feature type="domain" description="Alcohol dehydrogenase-like N-terminal" evidence="5">
    <location>
        <begin position="24"/>
        <end position="92"/>
    </location>
</feature>
<keyword evidence="3" id="KW-0862">Zinc</keyword>